<reference evidence="1" key="1">
    <citation type="submission" date="2021-12" db="EMBL/GenBank/DDBJ databases">
        <authorList>
            <person name="King R."/>
        </authorList>
    </citation>
    <scope>NUCLEOTIDE SEQUENCE</scope>
</reference>
<accession>A0A9P0FLF3</accession>
<proteinExistence type="predicted"/>
<sequence length="159" mass="18624">MEYKILATQEVKWKKEGKKDKNEYTVYYGVKKKQGRNGTAFMVSNREIKKLKGKKANMAIINVYSPTEDSSDEEKQIFYETIEKACVKIPKHDTLIILRDVNAKIGKEKFLMNVAGKYTINQESNDISFDFWFIVYYNGTRLCYLASEKNMLIECTRRT</sequence>
<dbReference type="Gene3D" id="3.60.10.10">
    <property type="entry name" value="Endonuclease/exonuclease/phosphatase"/>
    <property type="match status" value="1"/>
</dbReference>
<evidence type="ECO:0000313" key="1">
    <source>
        <dbReference type="EMBL" id="CAH0558743.1"/>
    </source>
</evidence>
<keyword evidence="2" id="KW-1185">Reference proteome</keyword>
<organism evidence="1 2">
    <name type="scientific">Brassicogethes aeneus</name>
    <name type="common">Rape pollen beetle</name>
    <name type="synonym">Meligethes aeneus</name>
    <dbReference type="NCBI Taxonomy" id="1431903"/>
    <lineage>
        <taxon>Eukaryota</taxon>
        <taxon>Metazoa</taxon>
        <taxon>Ecdysozoa</taxon>
        <taxon>Arthropoda</taxon>
        <taxon>Hexapoda</taxon>
        <taxon>Insecta</taxon>
        <taxon>Pterygota</taxon>
        <taxon>Neoptera</taxon>
        <taxon>Endopterygota</taxon>
        <taxon>Coleoptera</taxon>
        <taxon>Polyphaga</taxon>
        <taxon>Cucujiformia</taxon>
        <taxon>Nitidulidae</taxon>
        <taxon>Meligethinae</taxon>
        <taxon>Brassicogethes</taxon>
    </lineage>
</organism>
<evidence type="ECO:0000313" key="2">
    <source>
        <dbReference type="Proteomes" id="UP001154078"/>
    </source>
</evidence>
<dbReference type="EMBL" id="OV121137">
    <property type="protein sequence ID" value="CAH0558743.1"/>
    <property type="molecule type" value="Genomic_DNA"/>
</dbReference>
<dbReference type="AlphaFoldDB" id="A0A9P0FLF3"/>
<evidence type="ECO:0008006" key="3">
    <source>
        <dbReference type="Google" id="ProtNLM"/>
    </source>
</evidence>
<dbReference type="InterPro" id="IPR036691">
    <property type="entry name" value="Endo/exonu/phosph_ase_sf"/>
</dbReference>
<name>A0A9P0FLF3_BRAAE</name>
<protein>
    <recommendedName>
        <fullName evidence="3">Craniofacial development protein 2-like</fullName>
    </recommendedName>
</protein>
<gene>
    <name evidence="1" type="ORF">MELIAE_LOCUS9004</name>
</gene>
<dbReference type="OrthoDB" id="410542at2759"/>
<dbReference type="SUPFAM" id="SSF56219">
    <property type="entry name" value="DNase I-like"/>
    <property type="match status" value="1"/>
</dbReference>
<dbReference type="Proteomes" id="UP001154078">
    <property type="component" value="Chromosome 6"/>
</dbReference>